<protein>
    <submittedName>
        <fullName evidence="14">P2Y purinoceptor 10</fullName>
    </submittedName>
</protein>
<keyword evidence="4 9" id="KW-0297">G-protein coupled receptor</keyword>
<dbReference type="SUPFAM" id="SSF81321">
    <property type="entry name" value="Family A G protein-coupled receptor-like"/>
    <property type="match status" value="1"/>
</dbReference>
<dbReference type="PRINTS" id="PR01157">
    <property type="entry name" value="P2YPURNOCPTR"/>
</dbReference>
<feature type="transmembrane region" description="Helical" evidence="11">
    <location>
        <begin position="144"/>
        <end position="167"/>
    </location>
</feature>
<comment type="subcellular location">
    <subcellularLocation>
        <location evidence="1">Membrane</location>
        <topology evidence="1">Multi-pass membrane protein</topology>
    </subcellularLocation>
</comment>
<keyword evidence="13" id="KW-1185">Reference proteome</keyword>
<evidence type="ECO:0000256" key="5">
    <source>
        <dbReference type="ARBA" id="ARBA00023136"/>
    </source>
</evidence>
<evidence type="ECO:0000256" key="10">
    <source>
        <dbReference type="SAM" id="MobiDB-lite"/>
    </source>
</evidence>
<dbReference type="PANTHER" id="PTHR24232:SF95">
    <property type="entry name" value="G-PROTEIN COUPLED RECEPTORS FAMILY 1 PROFILE DOMAIN-CONTAINING PROTEIN"/>
    <property type="match status" value="1"/>
</dbReference>
<feature type="transmembrane region" description="Helical" evidence="11">
    <location>
        <begin position="231"/>
        <end position="249"/>
    </location>
</feature>
<evidence type="ECO:0000256" key="8">
    <source>
        <dbReference type="ARBA" id="ARBA00023224"/>
    </source>
</evidence>
<dbReference type="RefSeq" id="XP_017348601.1">
    <property type="nucleotide sequence ID" value="XM_017493112.3"/>
</dbReference>
<keyword evidence="7" id="KW-0325">Glycoprotein</keyword>
<evidence type="ECO:0000256" key="1">
    <source>
        <dbReference type="ARBA" id="ARBA00004141"/>
    </source>
</evidence>
<feature type="transmembrane region" description="Helical" evidence="11">
    <location>
        <begin position="105"/>
        <end position="123"/>
    </location>
</feature>
<dbReference type="STRING" id="7998.ENSIPUP00000001262"/>
<keyword evidence="5 11" id="KW-0472">Membrane</keyword>
<dbReference type="GO" id="GO:0005886">
    <property type="term" value="C:plasma membrane"/>
    <property type="evidence" value="ECO:0007669"/>
    <property type="project" value="TreeGrafter"/>
</dbReference>
<feature type="domain" description="G-protein coupled receptors family 1 profile" evidence="12">
    <location>
        <begin position="41"/>
        <end position="295"/>
    </location>
</feature>
<dbReference type="PROSITE" id="PS50262">
    <property type="entry name" value="G_PROTEIN_RECEP_F1_2"/>
    <property type="match status" value="1"/>
</dbReference>
<evidence type="ECO:0000256" key="3">
    <source>
        <dbReference type="ARBA" id="ARBA00022989"/>
    </source>
</evidence>
<keyword evidence="3 11" id="KW-1133">Transmembrane helix</keyword>
<name>A0A2D0T114_ICTPU</name>
<dbReference type="PRINTS" id="PR00237">
    <property type="entry name" value="GPCRRHODOPSN"/>
</dbReference>
<reference evidence="13" key="1">
    <citation type="journal article" date="2016" name="Nat. Commun.">
        <title>The channel catfish genome sequence provides insights into the evolution of scale formation in teleosts.</title>
        <authorList>
            <person name="Liu Z."/>
            <person name="Liu S."/>
            <person name="Yao J."/>
            <person name="Bao L."/>
            <person name="Zhang J."/>
            <person name="Li Y."/>
            <person name="Jiang C."/>
            <person name="Sun L."/>
            <person name="Wang R."/>
            <person name="Zhang Y."/>
            <person name="Zhou T."/>
            <person name="Zeng Q."/>
            <person name="Fu Q."/>
            <person name="Gao S."/>
            <person name="Li N."/>
            <person name="Koren S."/>
            <person name="Jiang Y."/>
            <person name="Zimin A."/>
            <person name="Xu P."/>
            <person name="Phillippy A.M."/>
            <person name="Geng X."/>
            <person name="Song L."/>
            <person name="Sun F."/>
            <person name="Li C."/>
            <person name="Wang X."/>
            <person name="Chen A."/>
            <person name="Jin Y."/>
            <person name="Yuan Z."/>
            <person name="Yang Y."/>
            <person name="Tan S."/>
            <person name="Peatman E."/>
            <person name="Lu J."/>
            <person name="Qin Z."/>
            <person name="Dunham R."/>
            <person name="Li Z."/>
            <person name="Sonstegard T."/>
            <person name="Feng J."/>
            <person name="Danzmann R.G."/>
            <person name="Schroeder S."/>
            <person name="Scheffler B."/>
            <person name="Duke M.V."/>
            <person name="Ballard L."/>
            <person name="Kucuktas H."/>
            <person name="Kaltenboeck L."/>
            <person name="Liu H."/>
            <person name="Armbruster J."/>
            <person name="Xie Y."/>
            <person name="Kirby M.L."/>
            <person name="Tian Y."/>
            <person name="Flanagan M.E."/>
            <person name="Mu W."/>
            <person name="Waldbieser G.C."/>
        </authorList>
    </citation>
    <scope>NUCLEOTIDE SEQUENCE [LARGE SCALE GENOMIC DNA]</scope>
    <source>
        <strain evidence="13">SDA103</strain>
    </source>
</reference>
<evidence type="ECO:0000256" key="7">
    <source>
        <dbReference type="ARBA" id="ARBA00023180"/>
    </source>
</evidence>
<evidence type="ECO:0000256" key="9">
    <source>
        <dbReference type="RuleBase" id="RU000688"/>
    </source>
</evidence>
<evidence type="ECO:0000313" key="13">
    <source>
        <dbReference type="Proteomes" id="UP000221080"/>
    </source>
</evidence>
<organism evidence="13 14">
    <name type="scientific">Ictalurus punctatus</name>
    <name type="common">Channel catfish</name>
    <name type="synonym">Silurus punctatus</name>
    <dbReference type="NCBI Taxonomy" id="7998"/>
    <lineage>
        <taxon>Eukaryota</taxon>
        <taxon>Metazoa</taxon>
        <taxon>Chordata</taxon>
        <taxon>Craniata</taxon>
        <taxon>Vertebrata</taxon>
        <taxon>Euteleostomi</taxon>
        <taxon>Actinopterygii</taxon>
        <taxon>Neopterygii</taxon>
        <taxon>Teleostei</taxon>
        <taxon>Ostariophysi</taxon>
        <taxon>Siluriformes</taxon>
        <taxon>Ictaluridae</taxon>
        <taxon>Ictalurus</taxon>
    </lineage>
</organism>
<feature type="transmembrane region" description="Helical" evidence="11">
    <location>
        <begin position="29"/>
        <end position="47"/>
    </location>
</feature>
<dbReference type="KEGG" id="ipu:108279124"/>
<evidence type="ECO:0000256" key="2">
    <source>
        <dbReference type="ARBA" id="ARBA00022692"/>
    </source>
</evidence>
<dbReference type="CDD" id="cd14982">
    <property type="entry name" value="7tmA_purinoceptor-like"/>
    <property type="match status" value="1"/>
</dbReference>
<gene>
    <name evidence="14" type="primary">LOC108279124</name>
</gene>
<accession>A0A2D0T114</accession>
<evidence type="ECO:0000256" key="11">
    <source>
        <dbReference type="SAM" id="Phobius"/>
    </source>
</evidence>
<dbReference type="Gene3D" id="1.20.1070.10">
    <property type="entry name" value="Rhodopsin 7-helix transmembrane proteins"/>
    <property type="match status" value="1"/>
</dbReference>
<evidence type="ECO:0000256" key="4">
    <source>
        <dbReference type="ARBA" id="ARBA00023040"/>
    </source>
</evidence>
<evidence type="ECO:0000259" key="12">
    <source>
        <dbReference type="PROSITE" id="PS50262"/>
    </source>
</evidence>
<dbReference type="PANTHER" id="PTHR24232">
    <property type="entry name" value="G-PROTEIN COUPLED RECEPTOR"/>
    <property type="match status" value="1"/>
</dbReference>
<dbReference type="PROSITE" id="PS00237">
    <property type="entry name" value="G_PROTEIN_RECEP_F1_1"/>
    <property type="match status" value="1"/>
</dbReference>
<comment type="similarity">
    <text evidence="9">Belongs to the G-protein coupled receptor 1 family.</text>
</comment>
<proteinExistence type="inferred from homology"/>
<reference evidence="14" key="2">
    <citation type="submission" date="2025-08" db="UniProtKB">
        <authorList>
            <consortium name="RefSeq"/>
        </authorList>
    </citation>
    <scope>IDENTIFICATION</scope>
    <source>
        <tissue evidence="14">Blood</tissue>
    </source>
</reference>
<dbReference type="GO" id="GO:0070915">
    <property type="term" value="F:lysophosphatidic acid receptor activity"/>
    <property type="evidence" value="ECO:0007669"/>
    <property type="project" value="TreeGrafter"/>
</dbReference>
<dbReference type="GO" id="GO:0007200">
    <property type="term" value="P:phospholipase C-activating G protein-coupled receptor signaling pathway"/>
    <property type="evidence" value="ECO:0007669"/>
    <property type="project" value="TreeGrafter"/>
</dbReference>
<dbReference type="Proteomes" id="UP000221080">
    <property type="component" value="Chromosome 18"/>
</dbReference>
<dbReference type="InterPro" id="IPR000276">
    <property type="entry name" value="GPCR_Rhodpsn"/>
</dbReference>
<dbReference type="AlphaFoldDB" id="A0A2D0T114"/>
<feature type="transmembrane region" description="Helical" evidence="11">
    <location>
        <begin position="187"/>
        <end position="210"/>
    </location>
</feature>
<dbReference type="InterPro" id="IPR017452">
    <property type="entry name" value="GPCR_Rhodpsn_7TM"/>
</dbReference>
<evidence type="ECO:0000313" key="14">
    <source>
        <dbReference type="RefSeq" id="XP_017348601.1"/>
    </source>
</evidence>
<dbReference type="GO" id="GO:0035025">
    <property type="term" value="P:positive regulation of Rho protein signal transduction"/>
    <property type="evidence" value="ECO:0007669"/>
    <property type="project" value="TreeGrafter"/>
</dbReference>
<feature type="transmembrane region" description="Helical" evidence="11">
    <location>
        <begin position="59"/>
        <end position="85"/>
    </location>
</feature>
<evidence type="ECO:0000256" key="6">
    <source>
        <dbReference type="ARBA" id="ARBA00023170"/>
    </source>
</evidence>
<dbReference type="GeneID" id="108279124"/>
<sequence>MDLMNDTTAIQMPFNCTVDIRYRFTYYQISYSLIFICGLVSNGMALWRLRLMPWTLTRTVVYMANLAVVDLFFILSLPLRIYYYYNRSHNMAWSPGSVFCLLTFALKYISMYGGIFFLACIGLDRYFAVTRPVLWRPKQAHNACTLSTAIWLIVLALSLALPFMHSAASKSRYTCLLDPSLGQHQTFILAALGLVLVAFLLPALLLLFSYCRVLHVLGRMPHRGKSRHRRTLSLIYCVLGIFLLCFTPYHTNLLCYTLTHVGVVRSCGLAKFASALHPVMLSLASANCCLNPLVYYCSSSLVHKDAASGQSNREPDSSSNYRRKRLHHDSKRDRTVELQHHCLMHVSAVTQITTSNQAV</sequence>
<dbReference type="Pfam" id="PF00001">
    <property type="entry name" value="7tm_1"/>
    <property type="match status" value="1"/>
</dbReference>
<keyword evidence="6 9" id="KW-0675">Receptor</keyword>
<feature type="compositionally biased region" description="Polar residues" evidence="10">
    <location>
        <begin position="308"/>
        <end position="320"/>
    </location>
</feature>
<dbReference type="OrthoDB" id="6435638at2759"/>
<keyword evidence="2 9" id="KW-0812">Transmembrane</keyword>
<feature type="region of interest" description="Disordered" evidence="10">
    <location>
        <begin position="307"/>
        <end position="330"/>
    </location>
</feature>
<keyword evidence="8 9" id="KW-0807">Transducer</keyword>